<dbReference type="PANTHER" id="PTHR30538:SF0">
    <property type="entry name" value="L-LYSINE 2,3-AMINOMUTASE AQ_1632-RELATED"/>
    <property type="match status" value="1"/>
</dbReference>
<evidence type="ECO:0000256" key="1">
    <source>
        <dbReference type="ARBA" id="ARBA00001933"/>
    </source>
</evidence>
<evidence type="ECO:0008006" key="9">
    <source>
        <dbReference type="Google" id="ProtNLM"/>
    </source>
</evidence>
<evidence type="ECO:0000256" key="3">
    <source>
        <dbReference type="ARBA" id="ARBA00022691"/>
    </source>
</evidence>
<evidence type="ECO:0000256" key="7">
    <source>
        <dbReference type="ARBA" id="ARBA00023014"/>
    </source>
</evidence>
<dbReference type="NCBIfam" id="TIGR00238">
    <property type="entry name" value="KamA family radical SAM protein"/>
    <property type="match status" value="1"/>
</dbReference>
<keyword evidence="5" id="KW-0663">Pyridoxal phosphate</keyword>
<keyword evidence="4" id="KW-0479">Metal-binding</keyword>
<dbReference type="SFLD" id="SFLDG01070">
    <property type="entry name" value="PLP-dependent"/>
    <property type="match status" value="1"/>
</dbReference>
<dbReference type="SUPFAM" id="SSF102114">
    <property type="entry name" value="Radical SAM enzymes"/>
    <property type="match status" value="1"/>
</dbReference>
<keyword evidence="3" id="KW-0949">S-adenosyl-L-methionine</keyword>
<organism evidence="8">
    <name type="scientific">marine metagenome</name>
    <dbReference type="NCBI Taxonomy" id="408172"/>
    <lineage>
        <taxon>unclassified sequences</taxon>
        <taxon>metagenomes</taxon>
        <taxon>ecological metagenomes</taxon>
    </lineage>
</organism>
<evidence type="ECO:0000256" key="2">
    <source>
        <dbReference type="ARBA" id="ARBA00022485"/>
    </source>
</evidence>
<dbReference type="GO" id="GO:0051539">
    <property type="term" value="F:4 iron, 4 sulfur cluster binding"/>
    <property type="evidence" value="ECO:0007669"/>
    <property type="project" value="UniProtKB-KW"/>
</dbReference>
<dbReference type="GO" id="GO:0046872">
    <property type="term" value="F:metal ion binding"/>
    <property type="evidence" value="ECO:0007669"/>
    <property type="project" value="UniProtKB-KW"/>
</dbReference>
<sequence length="445" mass="50434">MMEEVTQTQNTATDIQTDSPAVGYAFDRSEFWRTIPAWRDIDAETFGDFRWQQQNSITSVPGIQEVLQDLATPTLIADIEDGLLKTPMNVRLTPYIFSRIDWGNVENDPVRRQFLPLGSQFIPDHPHAMDDSLDEDGHKATPYLTHRYPDKALFLPLTLCPVYCSFCTRSRVVGGSTAVKSKSTYGAKTSEWDETFEYIRNNPQLEDIVISGGDALLLRPSQIRQIGTTLLEIPTIRRIRFATKGIAIMPMKFTSDTEWVEALSDVCRMGRDRMKEVALHTHFNTDREITAWTSRAMKVLSETGVRVRNQSVLISGVNDSFDCLHRTSKKLSSQLIQPYYIYLHDMVPGCEHLRTTVRTAEHLSRRLQGSIAGFNTPRVVCDAPGGGGKREISSYTLYDQEIGVSAWTSPTAKPGEIFYYYDPIHQLSNEGQALWANEPEINRRL</sequence>
<name>A0A381XH65_9ZZZZ</name>
<gene>
    <name evidence="8" type="ORF">METZ01_LOCUS116923</name>
</gene>
<dbReference type="EMBL" id="UINC01015167">
    <property type="protein sequence ID" value="SVA64069.1"/>
    <property type="molecule type" value="Genomic_DNA"/>
</dbReference>
<dbReference type="AlphaFoldDB" id="A0A381XH65"/>
<dbReference type="InterPro" id="IPR013785">
    <property type="entry name" value="Aldolase_TIM"/>
</dbReference>
<keyword evidence="2" id="KW-0004">4Fe-4S</keyword>
<dbReference type="InterPro" id="IPR003739">
    <property type="entry name" value="Lys_aminomutase/Glu_NH3_mut"/>
</dbReference>
<reference evidence="8" key="1">
    <citation type="submission" date="2018-05" db="EMBL/GenBank/DDBJ databases">
        <authorList>
            <person name="Lanie J.A."/>
            <person name="Ng W.-L."/>
            <person name="Kazmierczak K.M."/>
            <person name="Andrzejewski T.M."/>
            <person name="Davidsen T.M."/>
            <person name="Wayne K.J."/>
            <person name="Tettelin H."/>
            <person name="Glass J.I."/>
            <person name="Rusch D."/>
            <person name="Podicherti R."/>
            <person name="Tsui H.-C.T."/>
            <person name="Winkler M.E."/>
        </authorList>
    </citation>
    <scope>NUCLEOTIDE SEQUENCE</scope>
</reference>
<dbReference type="GO" id="GO:0003824">
    <property type="term" value="F:catalytic activity"/>
    <property type="evidence" value="ECO:0007669"/>
    <property type="project" value="InterPro"/>
</dbReference>
<accession>A0A381XH65</accession>
<evidence type="ECO:0000256" key="5">
    <source>
        <dbReference type="ARBA" id="ARBA00022898"/>
    </source>
</evidence>
<keyword evidence="6" id="KW-0408">Iron</keyword>
<evidence type="ECO:0000256" key="6">
    <source>
        <dbReference type="ARBA" id="ARBA00023004"/>
    </source>
</evidence>
<dbReference type="Gene3D" id="6.10.140.1170">
    <property type="match status" value="1"/>
</dbReference>
<dbReference type="InterPro" id="IPR007197">
    <property type="entry name" value="rSAM"/>
</dbReference>
<keyword evidence="7" id="KW-0411">Iron-sulfur</keyword>
<evidence type="ECO:0000256" key="4">
    <source>
        <dbReference type="ARBA" id="ARBA00022723"/>
    </source>
</evidence>
<feature type="non-terminal residue" evidence="8">
    <location>
        <position position="445"/>
    </location>
</feature>
<dbReference type="PANTHER" id="PTHR30538">
    <property type="entry name" value="LYSINE 2,3-AMINOMUTASE-RELATED"/>
    <property type="match status" value="1"/>
</dbReference>
<proteinExistence type="predicted"/>
<evidence type="ECO:0000313" key="8">
    <source>
        <dbReference type="EMBL" id="SVA64069.1"/>
    </source>
</evidence>
<protein>
    <recommendedName>
        <fullName evidence="9">Radical SAM core domain-containing protein</fullName>
    </recommendedName>
</protein>
<comment type="cofactor">
    <cofactor evidence="1">
        <name>pyridoxal 5'-phosphate</name>
        <dbReference type="ChEBI" id="CHEBI:597326"/>
    </cofactor>
</comment>
<dbReference type="SFLD" id="SFLDS00029">
    <property type="entry name" value="Radical_SAM"/>
    <property type="match status" value="1"/>
</dbReference>
<dbReference type="Gene3D" id="3.20.20.70">
    <property type="entry name" value="Aldolase class I"/>
    <property type="match status" value="1"/>
</dbReference>
<dbReference type="InterPro" id="IPR058240">
    <property type="entry name" value="rSAM_sf"/>
</dbReference>